<protein>
    <submittedName>
        <fullName evidence="2">Uncharacterized protein</fullName>
    </submittedName>
</protein>
<dbReference type="Proteomes" id="UP000552587">
    <property type="component" value="Unassembled WGS sequence"/>
</dbReference>
<evidence type="ECO:0000313" key="2">
    <source>
        <dbReference type="EMBL" id="MBB1089558.1"/>
    </source>
</evidence>
<organism evidence="2 3">
    <name type="scientific">Marilutibacter penaei</name>
    <dbReference type="NCBI Taxonomy" id="2759900"/>
    <lineage>
        <taxon>Bacteria</taxon>
        <taxon>Pseudomonadati</taxon>
        <taxon>Pseudomonadota</taxon>
        <taxon>Gammaproteobacteria</taxon>
        <taxon>Lysobacterales</taxon>
        <taxon>Lysobacteraceae</taxon>
        <taxon>Marilutibacter</taxon>
    </lineage>
</organism>
<proteinExistence type="predicted"/>
<dbReference type="EMBL" id="JACHTE010000010">
    <property type="protein sequence ID" value="MBB1089558.1"/>
    <property type="molecule type" value="Genomic_DNA"/>
</dbReference>
<accession>A0A7W3U5Z1</accession>
<feature type="chain" id="PRO_5031027818" evidence="1">
    <location>
        <begin position="19"/>
        <end position="74"/>
    </location>
</feature>
<feature type="signal peptide" evidence="1">
    <location>
        <begin position="1"/>
        <end position="18"/>
    </location>
</feature>
<keyword evidence="1" id="KW-0732">Signal</keyword>
<evidence type="ECO:0000313" key="3">
    <source>
        <dbReference type="Proteomes" id="UP000552587"/>
    </source>
</evidence>
<name>A0A7W3U5Z1_9GAMM</name>
<comment type="caution">
    <text evidence="2">The sequence shown here is derived from an EMBL/GenBank/DDBJ whole genome shotgun (WGS) entry which is preliminary data.</text>
</comment>
<keyword evidence="3" id="KW-1185">Reference proteome</keyword>
<dbReference type="RefSeq" id="WP_182670463.1">
    <property type="nucleotide sequence ID" value="NZ_JACHTE010000010.1"/>
</dbReference>
<dbReference type="PROSITE" id="PS51257">
    <property type="entry name" value="PROKAR_LIPOPROTEIN"/>
    <property type="match status" value="1"/>
</dbReference>
<reference evidence="2 3" key="1">
    <citation type="submission" date="2020-07" db="EMBL/GenBank/DDBJ databases">
        <authorList>
            <person name="Xu S."/>
            <person name="Li A."/>
        </authorList>
    </citation>
    <scope>NUCLEOTIDE SEQUENCE [LARGE SCALE GENOMIC DNA]</scope>
    <source>
        <strain evidence="2 3">SG-8</strain>
    </source>
</reference>
<evidence type="ECO:0000256" key="1">
    <source>
        <dbReference type="SAM" id="SignalP"/>
    </source>
</evidence>
<dbReference type="AlphaFoldDB" id="A0A7W3U5Z1"/>
<sequence length="74" mass="8341">MNARFRVFVLMLSTLGLAACASAPVERTAQAPERAPTIMDTDEAYVAYVERIARRRGLEVHWVNLPRAQVKPEE</sequence>
<gene>
    <name evidence="2" type="ORF">H4F99_13825</name>
</gene>